<organism evidence="1 2">
    <name type="scientific">Xanthobacter oligotrophicus</name>
    <dbReference type="NCBI Taxonomy" id="2607286"/>
    <lineage>
        <taxon>Bacteria</taxon>
        <taxon>Pseudomonadati</taxon>
        <taxon>Pseudomonadota</taxon>
        <taxon>Alphaproteobacteria</taxon>
        <taxon>Hyphomicrobiales</taxon>
        <taxon>Xanthobacteraceae</taxon>
        <taxon>Xanthobacter</taxon>
    </lineage>
</organism>
<comment type="caution">
    <text evidence="1">The sequence shown here is derived from an EMBL/GenBank/DDBJ whole genome shotgun (WGS) entry which is preliminary data.</text>
</comment>
<gene>
    <name evidence="1" type="ORF">V5F32_01020</name>
</gene>
<dbReference type="RefSeq" id="WP_393990827.1">
    <property type="nucleotide sequence ID" value="NZ_JBAFVH010000001.1"/>
</dbReference>
<evidence type="ECO:0000313" key="2">
    <source>
        <dbReference type="Proteomes" id="UP001604002"/>
    </source>
</evidence>
<evidence type="ECO:0000313" key="1">
    <source>
        <dbReference type="EMBL" id="MFG1370739.1"/>
    </source>
</evidence>
<keyword evidence="2" id="KW-1185">Reference proteome</keyword>
<dbReference type="EMBL" id="JBAFVH010000001">
    <property type="protein sequence ID" value="MFG1370739.1"/>
    <property type="molecule type" value="Genomic_DNA"/>
</dbReference>
<dbReference type="Proteomes" id="UP001604002">
    <property type="component" value="Unassembled WGS sequence"/>
</dbReference>
<reference evidence="1 2" key="1">
    <citation type="submission" date="2024-02" db="EMBL/GenBank/DDBJ databases">
        <title>Expansion and revision of Xanthobacter and proposal of Roseixanthobacter gen. nov.</title>
        <authorList>
            <person name="Soltysiak M.P.M."/>
            <person name="Jalihal A."/>
            <person name="Ory A."/>
            <person name="Chrisophersen C."/>
            <person name="Lee A.D."/>
            <person name="Boulton J."/>
            <person name="Springer M."/>
        </authorList>
    </citation>
    <scope>NUCLEOTIDE SEQUENCE [LARGE SCALE GENOMIC DNA]</scope>
    <source>
        <strain evidence="1 2">23A</strain>
    </source>
</reference>
<sequence>MKWLLWRWRAARYMRKTVPDLSFLEAWDYCGEHREYYFAEGYSPQNAVNEDCYYWD</sequence>
<proteinExistence type="predicted"/>
<name>A0ABW6ZPT6_9HYPH</name>
<protein>
    <submittedName>
        <fullName evidence="1">Uncharacterized protein</fullName>
    </submittedName>
</protein>
<accession>A0ABW6ZPT6</accession>